<evidence type="ECO:0000313" key="3">
    <source>
        <dbReference type="EMBL" id="QSQ08038.1"/>
    </source>
</evidence>
<dbReference type="AlphaFoldDB" id="A0A8A0RK77"/>
<keyword evidence="1 3" id="KW-0560">Oxidoreductase</keyword>
<dbReference type="InterPro" id="IPR007698">
    <property type="entry name" value="AlaDH/PNT_NAD(H)-bd"/>
</dbReference>
<evidence type="ECO:0000313" key="4">
    <source>
        <dbReference type="Proteomes" id="UP000662904"/>
    </source>
</evidence>
<organism evidence="3 4">
    <name type="scientific">Koleobacter methoxysyntrophicus</name>
    <dbReference type="NCBI Taxonomy" id="2751313"/>
    <lineage>
        <taxon>Bacteria</taxon>
        <taxon>Bacillati</taxon>
        <taxon>Bacillota</taxon>
        <taxon>Clostridia</taxon>
        <taxon>Koleobacterales</taxon>
        <taxon>Koleobacteraceae</taxon>
        <taxon>Koleobacter</taxon>
    </lineage>
</organism>
<accession>A0A8A0RK77</accession>
<dbReference type="GO" id="GO:0006524">
    <property type="term" value="P:alanine catabolic process"/>
    <property type="evidence" value="ECO:0007669"/>
    <property type="project" value="TreeGrafter"/>
</dbReference>
<dbReference type="RefSeq" id="WP_206708273.1">
    <property type="nucleotide sequence ID" value="NZ_CP059066.1"/>
</dbReference>
<dbReference type="PANTHER" id="PTHR42795">
    <property type="entry name" value="ALANINE DEHYDROGENASE"/>
    <property type="match status" value="1"/>
</dbReference>
<evidence type="ECO:0000256" key="1">
    <source>
        <dbReference type="ARBA" id="ARBA00023002"/>
    </source>
</evidence>
<dbReference type="Gene3D" id="3.40.50.720">
    <property type="entry name" value="NAD(P)-binding Rossmann-like Domain"/>
    <property type="match status" value="2"/>
</dbReference>
<protein>
    <submittedName>
        <fullName evidence="3">NAD(P) transhydrogenase subunit alpha</fullName>
        <ecNumber evidence="3">1.6.1.2</ecNumber>
    </submittedName>
</protein>
<dbReference type="GO" id="GO:0005886">
    <property type="term" value="C:plasma membrane"/>
    <property type="evidence" value="ECO:0007669"/>
    <property type="project" value="TreeGrafter"/>
</dbReference>
<dbReference type="EC" id="1.6.1.2" evidence="3"/>
<dbReference type="GO" id="GO:0000286">
    <property type="term" value="F:alanine dehydrogenase activity"/>
    <property type="evidence" value="ECO:0007669"/>
    <property type="project" value="TreeGrafter"/>
</dbReference>
<reference evidence="3" key="1">
    <citation type="submission" date="2020-07" db="EMBL/GenBank/DDBJ databases">
        <title>Koleobacter methoxysyntrophicus gen. nov., sp. nov., a novel anaerobic bacterium isolated from deep subsurface oil field and proposal of Koleobacterales ord. nov. in the phylum Firmicutes.</title>
        <authorList>
            <person name="Sakamoto S."/>
            <person name="Tamaki H."/>
        </authorList>
    </citation>
    <scope>NUCLEOTIDE SEQUENCE</scope>
    <source>
        <strain evidence="3">NRmbB1</strain>
    </source>
</reference>
<dbReference type="Pfam" id="PF01262">
    <property type="entry name" value="AlaDh_PNT_C"/>
    <property type="match status" value="1"/>
</dbReference>
<dbReference type="InterPro" id="IPR007886">
    <property type="entry name" value="AlaDH/PNT_N"/>
</dbReference>
<dbReference type="InterPro" id="IPR036291">
    <property type="entry name" value="NAD(P)-bd_dom_sf"/>
</dbReference>
<dbReference type="KEGG" id="kme:H0A61_00357"/>
<dbReference type="Pfam" id="PF05222">
    <property type="entry name" value="AlaDh_PNT_N"/>
    <property type="match status" value="1"/>
</dbReference>
<dbReference type="PANTHER" id="PTHR42795:SF1">
    <property type="entry name" value="ALANINE DEHYDROGENASE"/>
    <property type="match status" value="1"/>
</dbReference>
<dbReference type="Proteomes" id="UP000662904">
    <property type="component" value="Chromosome"/>
</dbReference>
<dbReference type="EMBL" id="CP059066">
    <property type="protein sequence ID" value="QSQ08038.1"/>
    <property type="molecule type" value="Genomic_DNA"/>
</dbReference>
<sequence>MVIKSIGFPRMHKEKGEKRDFLPELFEKLKRYKEINIFVEEGYGTGMGYLPEDYLRKNPNLKFADHNEVYEKDMIVVLRAPEDEEIRMMKRGSVLLSMLHYDTRPLRNKLLEQRGIICFSMDSLTDDNNVRMLVNYSGTARSGVKVAFNELRKRMPDFYSPSRRPINVTIIGMGAVGLNAVKAFEELSDIEFFDSNEEVPGIIIRMIPRNITKDKKLLAPLLKETDILVDASKRPDPSEIIIPNRLISLLPQHAIILDLSADPYNDRISPMQVKGIEGIPTGTLDKYVIEPDDELYNTIPEGVNSENRRVVVSCNAWPGVDPAECMAIYGEQILPFLQVLLEKDPLSLDINSDNLYERALVRGSLDYFCHYFSSRR</sequence>
<evidence type="ECO:0000259" key="2">
    <source>
        <dbReference type="SMART" id="SM01003"/>
    </source>
</evidence>
<dbReference type="SUPFAM" id="SSF52283">
    <property type="entry name" value="Formate/glycerate dehydrogenase catalytic domain-like"/>
    <property type="match status" value="1"/>
</dbReference>
<keyword evidence="4" id="KW-1185">Reference proteome</keyword>
<proteinExistence type="predicted"/>
<gene>
    <name evidence="3" type="primary">pntA</name>
    <name evidence="3" type="ORF">H0A61_00357</name>
</gene>
<feature type="domain" description="Alanine dehydrogenase/pyridine nucleotide transhydrogenase N-terminal" evidence="2">
    <location>
        <begin position="7"/>
        <end position="140"/>
    </location>
</feature>
<dbReference type="SUPFAM" id="SSF51735">
    <property type="entry name" value="NAD(P)-binding Rossmann-fold domains"/>
    <property type="match status" value="1"/>
</dbReference>
<dbReference type="SMART" id="SM01003">
    <property type="entry name" value="AlaDh_PNT_N"/>
    <property type="match status" value="1"/>
</dbReference>
<name>A0A8A0RK77_9FIRM</name>